<reference evidence="2" key="2">
    <citation type="submission" date="2024-06" db="EMBL/GenBank/DDBJ databases">
        <title>Micromonospora mangrovi CCTCC AA 2012012 genome sequences.</title>
        <authorList>
            <person name="Gao J."/>
        </authorList>
    </citation>
    <scope>NUCLEOTIDE SEQUENCE</scope>
    <source>
        <strain evidence="2">CCTCC AA 2012012</strain>
    </source>
</reference>
<name>A0AAU7M0F4_9ACTN</name>
<reference evidence="1" key="1">
    <citation type="submission" date="2024-01" db="EMBL/GenBank/DDBJ databases">
        <title>The genome sequence of Micromonospora mangrovi CCTCC AA 2012012.</title>
        <authorList>
            <person name="Gao J."/>
        </authorList>
    </citation>
    <scope>NUCLEOTIDE SEQUENCE</scope>
    <source>
        <strain evidence="1">CCTCC AA 2012012</strain>
    </source>
</reference>
<evidence type="ECO:0000313" key="1">
    <source>
        <dbReference type="EMBL" id="XBP90907.1"/>
    </source>
</evidence>
<dbReference type="RefSeq" id="WP_350930459.1">
    <property type="nucleotide sequence ID" value="NZ_CP157762.1"/>
</dbReference>
<accession>A0AAU7M0F4</accession>
<sequence length="229" mass="24693">MLSVLSVVDGRIVAAATLSVLAVVVTSGLAGRHQSEAIGQALDRLAAASDRPVGAERFLATRMPALDADAAVAADIRLVGVTLTRTVRDLLPVLERRLAAGARVRVLLIDTDSGAKVEAVARSRKADAVGFYQNRVTATSQLLRVLASAAPYNDGLQLRLLPFVPAFGMCLIDPDEQHGRIHVEIYQHRTLAADPAFTLNADRDGHWYALFRDQFDTMWESGRPVTLTG</sequence>
<dbReference type="AlphaFoldDB" id="A0AAU7M0F4"/>
<proteinExistence type="predicted"/>
<protein>
    <submittedName>
        <fullName evidence="1">Uncharacterized protein</fullName>
    </submittedName>
</protein>
<dbReference type="EMBL" id="CP157762">
    <property type="protein sequence ID" value="XBP90907.1"/>
    <property type="molecule type" value="Genomic_DNA"/>
</dbReference>
<dbReference type="EMBL" id="CP159342">
    <property type="protein sequence ID" value="XCH71605.1"/>
    <property type="molecule type" value="Genomic_DNA"/>
</dbReference>
<organism evidence="1">
    <name type="scientific">Micromonospora sp. CCTCC AA 2012012</name>
    <dbReference type="NCBI Taxonomy" id="3111921"/>
    <lineage>
        <taxon>Bacteria</taxon>
        <taxon>Bacillati</taxon>
        <taxon>Actinomycetota</taxon>
        <taxon>Actinomycetes</taxon>
        <taxon>Micromonosporales</taxon>
        <taxon>Micromonosporaceae</taxon>
        <taxon>Micromonospora</taxon>
    </lineage>
</organism>
<gene>
    <name evidence="2" type="ORF">ABUL08_14590</name>
    <name evidence="1" type="ORF">VK199_14530</name>
</gene>
<evidence type="ECO:0000313" key="2">
    <source>
        <dbReference type="EMBL" id="XCH71605.1"/>
    </source>
</evidence>